<name>A0A7X0MLH0_9SPHN</name>
<reference evidence="2 3" key="2">
    <citation type="submission" date="2020-08" db="EMBL/GenBank/DDBJ databases">
        <authorList>
            <person name="Partida-Martinez L."/>
            <person name="Huntemann M."/>
            <person name="Clum A."/>
            <person name="Wang J."/>
            <person name="Palaniappan K."/>
            <person name="Ritter S."/>
            <person name="Chen I.-M."/>
            <person name="Stamatis D."/>
            <person name="Reddy T."/>
            <person name="O'Malley R."/>
            <person name="Daum C."/>
            <person name="Shapiro N."/>
            <person name="Ivanova N."/>
            <person name="Kyrpides N."/>
            <person name="Woyke T."/>
        </authorList>
    </citation>
    <scope>NUCLEOTIDE SEQUENCE [LARGE SCALE GENOMIC DNA]</scope>
    <source>
        <strain evidence="2 3">AS3.13</strain>
    </source>
</reference>
<dbReference type="RefSeq" id="WP_184503780.1">
    <property type="nucleotide sequence ID" value="NZ_JACHBT010000001.1"/>
</dbReference>
<dbReference type="InterPro" id="IPR051531">
    <property type="entry name" value="N-acetyltransferase"/>
</dbReference>
<dbReference type="EMBL" id="JACHBT010000001">
    <property type="protein sequence ID" value="MBB6503239.1"/>
    <property type="molecule type" value="Genomic_DNA"/>
</dbReference>
<evidence type="ECO:0000259" key="1">
    <source>
        <dbReference type="PROSITE" id="PS51186"/>
    </source>
</evidence>
<accession>A0A7X0MLH0</accession>
<dbReference type="Proteomes" id="UP000522313">
    <property type="component" value="Unassembled WGS sequence"/>
</dbReference>
<reference evidence="2 3" key="1">
    <citation type="submission" date="2020-08" db="EMBL/GenBank/DDBJ databases">
        <title>The Agave Microbiome: Exploring the role of microbial communities in plant adaptations to desert environments.</title>
        <authorList>
            <person name="Partida-Martinez L.P."/>
        </authorList>
    </citation>
    <scope>NUCLEOTIDE SEQUENCE [LARGE SCALE GENOMIC DNA]</scope>
    <source>
        <strain evidence="2 3">AS3.13</strain>
    </source>
</reference>
<keyword evidence="2" id="KW-0808">Transferase</keyword>
<gene>
    <name evidence="2" type="ORF">F4693_000188</name>
</gene>
<sequence>MFALTPRLTLRPGWFEDAPALAQAIGHEAVVNHLARAPWPYTPADAETFLSLPRGATEPRFVIVERSGDHRLIGGIGLHRAENGDHELGYWLTPNAWGRGYATEAGRAVLAIARHALPLTRLTAYHHADNPASGAVLRKLGFVETGRSQRWSLARGATVAAVDFALDLNAAAAPFAGTMPIAA</sequence>
<dbReference type="GO" id="GO:0016747">
    <property type="term" value="F:acyltransferase activity, transferring groups other than amino-acyl groups"/>
    <property type="evidence" value="ECO:0007669"/>
    <property type="project" value="InterPro"/>
</dbReference>
<dbReference type="Pfam" id="PF13302">
    <property type="entry name" value="Acetyltransf_3"/>
    <property type="match status" value="1"/>
</dbReference>
<evidence type="ECO:0000313" key="2">
    <source>
        <dbReference type="EMBL" id="MBB6503239.1"/>
    </source>
</evidence>
<protein>
    <submittedName>
        <fullName evidence="2">RimJ/RimL family protein N-acetyltransferase</fullName>
    </submittedName>
</protein>
<dbReference type="Gene3D" id="3.40.630.30">
    <property type="match status" value="1"/>
</dbReference>
<proteinExistence type="predicted"/>
<feature type="domain" description="N-acetyltransferase" evidence="1">
    <location>
        <begin position="8"/>
        <end position="169"/>
    </location>
</feature>
<dbReference type="AlphaFoldDB" id="A0A7X0MLH0"/>
<organism evidence="2 3">
    <name type="scientific">Sphingomonas endophytica</name>
    <dbReference type="NCBI Taxonomy" id="869719"/>
    <lineage>
        <taxon>Bacteria</taxon>
        <taxon>Pseudomonadati</taxon>
        <taxon>Pseudomonadota</taxon>
        <taxon>Alphaproteobacteria</taxon>
        <taxon>Sphingomonadales</taxon>
        <taxon>Sphingomonadaceae</taxon>
        <taxon>Sphingomonas</taxon>
    </lineage>
</organism>
<dbReference type="SUPFAM" id="SSF55729">
    <property type="entry name" value="Acyl-CoA N-acyltransferases (Nat)"/>
    <property type="match status" value="1"/>
</dbReference>
<dbReference type="InterPro" id="IPR000182">
    <property type="entry name" value="GNAT_dom"/>
</dbReference>
<dbReference type="InterPro" id="IPR016181">
    <property type="entry name" value="Acyl_CoA_acyltransferase"/>
</dbReference>
<comment type="caution">
    <text evidence="2">The sequence shown here is derived from an EMBL/GenBank/DDBJ whole genome shotgun (WGS) entry which is preliminary data.</text>
</comment>
<evidence type="ECO:0000313" key="3">
    <source>
        <dbReference type="Proteomes" id="UP000522313"/>
    </source>
</evidence>
<dbReference type="PROSITE" id="PS51186">
    <property type="entry name" value="GNAT"/>
    <property type="match status" value="1"/>
</dbReference>
<dbReference type="PANTHER" id="PTHR43792">
    <property type="entry name" value="GNAT FAMILY, PUTATIVE (AFU_ORTHOLOGUE AFUA_3G00765)-RELATED-RELATED"/>
    <property type="match status" value="1"/>
</dbReference>